<reference evidence="1 2" key="1">
    <citation type="submission" date="2016-10" db="EMBL/GenBank/DDBJ databases">
        <authorList>
            <person name="de Groot N.N."/>
        </authorList>
    </citation>
    <scope>NUCLEOTIDE SEQUENCE [LARGE SCALE GENOMIC DNA]</scope>
    <source>
        <strain evidence="1 2">DSM 22900</strain>
    </source>
</reference>
<name>A0A1I1M4Q3_9SPHI</name>
<accession>A0A1I1M4Q3</accession>
<gene>
    <name evidence="1" type="ORF">SAMN05421747_1247</name>
</gene>
<dbReference type="EMBL" id="FOLL01000024">
    <property type="protein sequence ID" value="SFC76650.1"/>
    <property type="molecule type" value="Genomic_DNA"/>
</dbReference>
<dbReference type="Proteomes" id="UP000199577">
    <property type="component" value="Unassembled WGS sequence"/>
</dbReference>
<evidence type="ECO:0000313" key="2">
    <source>
        <dbReference type="Proteomes" id="UP000199577"/>
    </source>
</evidence>
<dbReference type="STRING" id="623281.SAMN05421747_1247"/>
<keyword evidence="2" id="KW-1185">Reference proteome</keyword>
<evidence type="ECO:0000313" key="1">
    <source>
        <dbReference type="EMBL" id="SFC76650.1"/>
    </source>
</evidence>
<protein>
    <submittedName>
        <fullName evidence="1">Uncharacterized protein</fullName>
    </submittedName>
</protein>
<organism evidence="1 2">
    <name type="scientific">Parapedobacter composti</name>
    <dbReference type="NCBI Taxonomy" id="623281"/>
    <lineage>
        <taxon>Bacteria</taxon>
        <taxon>Pseudomonadati</taxon>
        <taxon>Bacteroidota</taxon>
        <taxon>Sphingobacteriia</taxon>
        <taxon>Sphingobacteriales</taxon>
        <taxon>Sphingobacteriaceae</taxon>
        <taxon>Parapedobacter</taxon>
    </lineage>
</organism>
<proteinExistence type="predicted"/>
<dbReference type="AlphaFoldDB" id="A0A1I1M4Q3"/>
<sequence>MYKLEFQINFNPTVKSFFHYFLKGLEFNIVAIISFYFRDITPFFTHFLGQLFLS</sequence>